<evidence type="ECO:0000313" key="3">
    <source>
        <dbReference type="Proteomes" id="UP000226079"/>
    </source>
</evidence>
<dbReference type="Pfam" id="PF08240">
    <property type="entry name" value="ADH_N"/>
    <property type="match status" value="1"/>
</dbReference>
<evidence type="ECO:0000313" key="2">
    <source>
        <dbReference type="EMBL" id="PFG16055.1"/>
    </source>
</evidence>
<dbReference type="InterPro" id="IPR013154">
    <property type="entry name" value="ADH-like_N"/>
</dbReference>
<dbReference type="InterPro" id="IPR036291">
    <property type="entry name" value="NAD(P)-bd_dom_sf"/>
</dbReference>
<dbReference type="PANTHER" id="PTHR44013">
    <property type="entry name" value="ZINC-TYPE ALCOHOL DEHYDROGENASE-LIKE PROTEIN C16A3.02C"/>
    <property type="match status" value="1"/>
</dbReference>
<dbReference type="Pfam" id="PF13602">
    <property type="entry name" value="ADH_zinc_N_2"/>
    <property type="match status" value="1"/>
</dbReference>
<dbReference type="CDD" id="cd08267">
    <property type="entry name" value="MDR1"/>
    <property type="match status" value="1"/>
</dbReference>
<dbReference type="Proteomes" id="UP000226079">
    <property type="component" value="Unassembled WGS sequence"/>
</dbReference>
<dbReference type="InterPro" id="IPR011032">
    <property type="entry name" value="GroES-like_sf"/>
</dbReference>
<dbReference type="Gene3D" id="3.40.50.720">
    <property type="entry name" value="NAD(P)-binding Rossmann-like Domain"/>
    <property type="match status" value="1"/>
</dbReference>
<dbReference type="GO" id="GO:0008270">
    <property type="term" value="F:zinc ion binding"/>
    <property type="evidence" value="ECO:0007669"/>
    <property type="project" value="InterPro"/>
</dbReference>
<dbReference type="InterPro" id="IPR020843">
    <property type="entry name" value="ER"/>
</dbReference>
<feature type="domain" description="Enoyl reductase (ER)" evidence="1">
    <location>
        <begin position="10"/>
        <end position="320"/>
    </location>
</feature>
<dbReference type="SUPFAM" id="SSF51735">
    <property type="entry name" value="NAD(P)-binding Rossmann-fold domains"/>
    <property type="match status" value="1"/>
</dbReference>
<dbReference type="PROSITE" id="PS01162">
    <property type="entry name" value="QOR_ZETA_CRYSTAL"/>
    <property type="match status" value="1"/>
</dbReference>
<dbReference type="InterPro" id="IPR002364">
    <property type="entry name" value="Quin_OxRdtase/zeta-crystal_CS"/>
</dbReference>
<evidence type="ECO:0000259" key="1">
    <source>
        <dbReference type="SMART" id="SM00829"/>
    </source>
</evidence>
<dbReference type="EMBL" id="PDJC01000001">
    <property type="protein sequence ID" value="PFG16055.1"/>
    <property type="molecule type" value="Genomic_DNA"/>
</dbReference>
<keyword evidence="3" id="KW-1185">Reference proteome</keyword>
<dbReference type="InterPro" id="IPR052733">
    <property type="entry name" value="Chloroplast_QOR"/>
</dbReference>
<dbReference type="Gene3D" id="3.90.180.10">
    <property type="entry name" value="Medium-chain alcohol dehydrogenases, catalytic domain"/>
    <property type="match status" value="1"/>
</dbReference>
<sequence>MRAAVQHRYGPPSVLESSEIEIPMPGRGEVLVRVGAASIHPGDYFIMTGRPYVVRLVFGLRRPRNGIPGRDLAGVVAAVGKDVTALRPGDEVFGWSTAGTLAEHACVPVDNLVPVPANLSLAEAAAVPTSAMTALQALRNIAKAQPGQTVLITGASGGVGSFAVQIAKALGAEVTAVCSTRNVDLVRSLGADHVVDYTTADFTRTGQRYDVILDNVEAQPLSAVRRALTPTGTLIPNSGHGGRWLGPIGRIITAHVLSGFTRQQLKPFTSVETRDDLLTLADLLATRQLTPVIDRTYRLDEAADALRYIGAGHTQGKVVITL</sequence>
<dbReference type="PANTHER" id="PTHR44013:SF1">
    <property type="entry name" value="ZINC-TYPE ALCOHOL DEHYDROGENASE-LIKE PROTEIN C16A3.02C"/>
    <property type="match status" value="1"/>
</dbReference>
<protein>
    <submittedName>
        <fullName evidence="2">NADPH:quinone reductase-like Zn-dependent oxidoreductase</fullName>
    </submittedName>
</protein>
<gene>
    <name evidence="2" type="ORF">ATK74_0584</name>
</gene>
<proteinExistence type="predicted"/>
<accession>A0A2A9CPP1</accession>
<comment type="caution">
    <text evidence="2">The sequence shown here is derived from an EMBL/GenBank/DDBJ whole genome shotgun (WGS) entry which is preliminary data.</text>
</comment>
<dbReference type="GO" id="GO:0016491">
    <property type="term" value="F:oxidoreductase activity"/>
    <property type="evidence" value="ECO:0007669"/>
    <property type="project" value="InterPro"/>
</dbReference>
<dbReference type="AlphaFoldDB" id="A0A2A9CPP1"/>
<name>A0A2A9CPP1_9ACTN</name>
<dbReference type="SMART" id="SM00829">
    <property type="entry name" value="PKS_ER"/>
    <property type="match status" value="1"/>
</dbReference>
<dbReference type="SUPFAM" id="SSF50129">
    <property type="entry name" value="GroES-like"/>
    <property type="match status" value="1"/>
</dbReference>
<reference evidence="2 3" key="1">
    <citation type="submission" date="2017-10" db="EMBL/GenBank/DDBJ databases">
        <title>Sequencing the genomes of 1000 actinobacteria strains.</title>
        <authorList>
            <person name="Klenk H.-P."/>
        </authorList>
    </citation>
    <scope>NUCLEOTIDE SEQUENCE [LARGE SCALE GENOMIC DNA]</scope>
    <source>
        <strain evidence="2 3">DSM 15597</strain>
    </source>
</reference>
<dbReference type="OrthoDB" id="3175656at2"/>
<organism evidence="2 3">
    <name type="scientific">Propionicimonas paludicola</name>
    <dbReference type="NCBI Taxonomy" id="185243"/>
    <lineage>
        <taxon>Bacteria</taxon>
        <taxon>Bacillati</taxon>
        <taxon>Actinomycetota</taxon>
        <taxon>Actinomycetes</taxon>
        <taxon>Propionibacteriales</taxon>
        <taxon>Nocardioidaceae</taxon>
        <taxon>Propionicimonas</taxon>
    </lineage>
</organism>